<evidence type="ECO:0000256" key="9">
    <source>
        <dbReference type="ARBA" id="ARBA00023136"/>
    </source>
</evidence>
<keyword evidence="8" id="KW-0653">Protein transport</keyword>
<evidence type="ECO:0000256" key="6">
    <source>
        <dbReference type="ARBA" id="ARBA00022519"/>
    </source>
</evidence>
<reference evidence="11" key="1">
    <citation type="submission" date="2023-01" db="EMBL/GenBank/DDBJ databases">
        <title>Complete genome sequence of Planctobacterium marinum strain Dej080120_11.</title>
        <authorList>
            <person name="Ueki S."/>
            <person name="Maruyama F."/>
        </authorList>
    </citation>
    <scope>NUCLEOTIDE SEQUENCE</scope>
    <source>
        <strain evidence="11">Dej080120_11</strain>
    </source>
</reference>
<sequence length="249" mass="26489">MKQQLTLTAGAVILFLVFLLVKLPASQLIPRLPLPADISLKGISGTVWDGHADQVVVKGLGINNVDWQLSFLPLLIGKAALELDAGSARDSEQISIKGDVKLSVSGISAQNLTLFAPTPLLMAQVELPIPVDASGRARINIENFDYHKTDGCSTLTGTGSWLNAGVAGFNGQVQLGNFEASLHCDNGPIEITTAADNSLNLSAKAVVQHNGKFSVNGQFKVSDNLPKEVHDAAKFFGRTDAQGFYQIKL</sequence>
<dbReference type="GO" id="GO:0005886">
    <property type="term" value="C:plasma membrane"/>
    <property type="evidence" value="ECO:0007669"/>
    <property type="project" value="UniProtKB-SubCell"/>
</dbReference>
<evidence type="ECO:0000256" key="5">
    <source>
        <dbReference type="ARBA" id="ARBA00022475"/>
    </source>
</evidence>
<dbReference type="AlphaFoldDB" id="A0AA48HMI8"/>
<keyword evidence="5" id="KW-1003">Cell membrane</keyword>
<evidence type="ECO:0000256" key="4">
    <source>
        <dbReference type="ARBA" id="ARBA00022448"/>
    </source>
</evidence>
<evidence type="ECO:0000256" key="1">
    <source>
        <dbReference type="ARBA" id="ARBA00004533"/>
    </source>
</evidence>
<evidence type="ECO:0000313" key="11">
    <source>
        <dbReference type="EMBL" id="BDX04589.1"/>
    </source>
</evidence>
<comment type="similarity">
    <text evidence="2">Belongs to the GSP N family.</text>
</comment>
<dbReference type="KEGG" id="pmaw:MACH26_01100"/>
<name>A0AA48HMI8_9ALTE</name>
<keyword evidence="4" id="KW-0813">Transport</keyword>
<dbReference type="EMBL" id="AP027272">
    <property type="protein sequence ID" value="BDX04589.1"/>
    <property type="molecule type" value="Genomic_DNA"/>
</dbReference>
<protein>
    <recommendedName>
        <fullName evidence="3">Type II secretion system protein N</fullName>
    </recommendedName>
    <alternativeName>
        <fullName evidence="10">General secretion pathway protein N</fullName>
    </alternativeName>
</protein>
<dbReference type="RefSeq" id="WP_338290376.1">
    <property type="nucleotide sequence ID" value="NZ_AP027272.1"/>
</dbReference>
<evidence type="ECO:0000256" key="10">
    <source>
        <dbReference type="ARBA" id="ARBA00030772"/>
    </source>
</evidence>
<dbReference type="InterPro" id="IPR022792">
    <property type="entry name" value="T2SS_protein-GspN"/>
</dbReference>
<keyword evidence="6" id="KW-0997">Cell inner membrane</keyword>
<comment type="subcellular location">
    <subcellularLocation>
        <location evidence="1">Cell inner membrane</location>
    </subcellularLocation>
</comment>
<gene>
    <name evidence="11" type="ORF">MACH26_01100</name>
</gene>
<dbReference type="GO" id="GO:0015627">
    <property type="term" value="C:type II protein secretion system complex"/>
    <property type="evidence" value="ECO:0007669"/>
    <property type="project" value="InterPro"/>
</dbReference>
<evidence type="ECO:0000256" key="2">
    <source>
        <dbReference type="ARBA" id="ARBA00007208"/>
    </source>
</evidence>
<evidence type="ECO:0000313" key="12">
    <source>
        <dbReference type="Proteomes" id="UP001333710"/>
    </source>
</evidence>
<evidence type="ECO:0000256" key="3">
    <source>
        <dbReference type="ARBA" id="ARBA00021563"/>
    </source>
</evidence>
<proteinExistence type="inferred from homology"/>
<accession>A0AA48HMI8</accession>
<organism evidence="11 12">
    <name type="scientific">Planctobacterium marinum</name>
    <dbReference type="NCBI Taxonomy" id="1631968"/>
    <lineage>
        <taxon>Bacteria</taxon>
        <taxon>Pseudomonadati</taxon>
        <taxon>Pseudomonadota</taxon>
        <taxon>Gammaproteobacteria</taxon>
        <taxon>Alteromonadales</taxon>
        <taxon>Alteromonadaceae</taxon>
        <taxon>Planctobacterium</taxon>
    </lineage>
</organism>
<keyword evidence="9" id="KW-0472">Membrane</keyword>
<dbReference type="Proteomes" id="UP001333710">
    <property type="component" value="Chromosome"/>
</dbReference>
<evidence type="ECO:0000256" key="7">
    <source>
        <dbReference type="ARBA" id="ARBA00022692"/>
    </source>
</evidence>
<dbReference type="Pfam" id="PF01203">
    <property type="entry name" value="T2SSN"/>
    <property type="match status" value="1"/>
</dbReference>
<keyword evidence="12" id="KW-1185">Reference proteome</keyword>
<dbReference type="GO" id="GO:0015628">
    <property type="term" value="P:protein secretion by the type II secretion system"/>
    <property type="evidence" value="ECO:0007669"/>
    <property type="project" value="InterPro"/>
</dbReference>
<evidence type="ECO:0000256" key="8">
    <source>
        <dbReference type="ARBA" id="ARBA00022927"/>
    </source>
</evidence>
<keyword evidence="7" id="KW-0812">Transmembrane</keyword>